<keyword evidence="1" id="KW-0812">Transmembrane</keyword>
<gene>
    <name evidence="2" type="ORF">Q8852_01750</name>
</gene>
<evidence type="ECO:0000313" key="3">
    <source>
        <dbReference type="Proteomes" id="UP001237011"/>
    </source>
</evidence>
<keyword evidence="1" id="KW-0472">Membrane</keyword>
<keyword evidence="3" id="KW-1185">Reference proteome</keyword>
<proteinExistence type="predicted"/>
<keyword evidence="1" id="KW-1133">Transmembrane helix</keyword>
<dbReference type="EMBL" id="CP132191">
    <property type="protein sequence ID" value="WLP85852.1"/>
    <property type="molecule type" value="Genomic_DNA"/>
</dbReference>
<accession>A0ABY9HB74</accession>
<protein>
    <submittedName>
        <fullName evidence="2">Uncharacterized protein</fullName>
    </submittedName>
</protein>
<dbReference type="NCBIfam" id="NF045955">
    <property type="entry name" value="MHO_4530_fam"/>
    <property type="match status" value="1"/>
</dbReference>
<organism evidence="2 3">
    <name type="scientific">Mycoplasma seminis</name>
    <dbReference type="NCBI Taxonomy" id="512749"/>
    <lineage>
        <taxon>Bacteria</taxon>
        <taxon>Bacillati</taxon>
        <taxon>Mycoplasmatota</taxon>
        <taxon>Mollicutes</taxon>
        <taxon>Mycoplasmataceae</taxon>
        <taxon>Mycoplasma</taxon>
    </lineage>
</organism>
<dbReference type="RefSeq" id="WP_305938275.1">
    <property type="nucleotide sequence ID" value="NZ_CP132191.1"/>
</dbReference>
<sequence length="544" mass="64168">MPISSIIGVIIGVFVAITLFTFLFILLLYFFYARNSSGIILFKIDSNNNRVIRQSSKNYAFATIFDAQKFKFQQYNYIPLDTFLSILDEESSKYISNYIKEGIIKKQQIAFNFANNIKNSLNLYERLIYFFDKKCGVQNIYHLKIYPLENGEYNCIITWKRKNQTVELLNQEENSFYNAEFKGNTHIIIAFALKPFYITRNIESEYINEVFNQFDLNPKKTPIFKQNGFLFLVVSEKSKHTYLKYLHKAMQINNDISYSKCFIAATIFRNTKLATEYSREMLIAKISYSLFNILNEFKQYKNYINLPLDFINTKEFKEFNSQLIRYRNENSLLNKDLNNMHINYFPIKNYSSSKSSNLTIASVSNDSYDVIDNKWNQFFHKIPILNYEYENYWYDYVTKNSNKNNKNLLVKISQEVYLNKQLDNSENNPICLIYAYNNMFDHLNLKRKIDENFKNAIPTALYINEIDKALINIINDTKLKAIVIGDKVTSHLNNTKIYFDCINVINLASNNNIKVIYENPPVNLDELIILKAKVFACYYTNEDI</sequence>
<evidence type="ECO:0000256" key="1">
    <source>
        <dbReference type="SAM" id="Phobius"/>
    </source>
</evidence>
<dbReference type="Proteomes" id="UP001237011">
    <property type="component" value="Chromosome"/>
</dbReference>
<name>A0ABY9HB74_9MOLU</name>
<reference evidence="2" key="1">
    <citation type="submission" date="2023-08" db="EMBL/GenBank/DDBJ databases">
        <title>Complete genome sequence of Mycoplasma seminis 2200.</title>
        <authorList>
            <person name="Spergser J."/>
        </authorList>
    </citation>
    <scope>NUCLEOTIDE SEQUENCE [LARGE SCALE GENOMIC DNA]</scope>
    <source>
        <strain evidence="2">2200</strain>
    </source>
</reference>
<evidence type="ECO:0000313" key="2">
    <source>
        <dbReference type="EMBL" id="WLP85852.1"/>
    </source>
</evidence>
<feature type="transmembrane region" description="Helical" evidence="1">
    <location>
        <begin position="6"/>
        <end position="32"/>
    </location>
</feature>